<evidence type="ECO:0008006" key="4">
    <source>
        <dbReference type="Google" id="ProtNLM"/>
    </source>
</evidence>
<evidence type="ECO:0000256" key="1">
    <source>
        <dbReference type="SAM" id="SignalP"/>
    </source>
</evidence>
<organism evidence="2 3">
    <name type="scientific">Domibacillus aminovorans</name>
    <dbReference type="NCBI Taxonomy" id="29332"/>
    <lineage>
        <taxon>Bacteria</taxon>
        <taxon>Bacillati</taxon>
        <taxon>Bacillota</taxon>
        <taxon>Bacilli</taxon>
        <taxon>Bacillales</taxon>
        <taxon>Bacillaceae</taxon>
        <taxon>Domibacillus</taxon>
    </lineage>
</organism>
<dbReference type="Proteomes" id="UP000077271">
    <property type="component" value="Unassembled WGS sequence"/>
</dbReference>
<dbReference type="PROSITE" id="PS51257">
    <property type="entry name" value="PROKAR_LIPOPROTEIN"/>
    <property type="match status" value="1"/>
</dbReference>
<proteinExistence type="predicted"/>
<sequence length="220" mass="24366">MKILSVLLVLLIGLAACSQEEGDKLVEVVKRSGEMQEAPADKYILTSDIGEIEILGLYEKIVLHEKKNSSEEDGSCLIDFEGFHLKTTPTLVKVRPNEMNMEMFGGQEEIQAIMLTQSAENTTDGDVDYLGTTTIITDTKEQISEPSGLMSTNAVVQTYYGKVQAEGFSLFPLKDSKVTPQKIAIMFEPPYKIVNGAVDGTRLGEGQRVDFIYTDREELE</sequence>
<accession>A0A177KI67</accession>
<evidence type="ECO:0000313" key="2">
    <source>
        <dbReference type="EMBL" id="OAH53059.1"/>
    </source>
</evidence>
<name>A0A177KI67_9BACI</name>
<dbReference type="OrthoDB" id="2984209at2"/>
<feature type="chain" id="PRO_5038901869" description="DUF3221 domain-containing protein" evidence="1">
    <location>
        <begin position="19"/>
        <end position="220"/>
    </location>
</feature>
<dbReference type="AlphaFoldDB" id="A0A177KI67"/>
<keyword evidence="1" id="KW-0732">Signal</keyword>
<gene>
    <name evidence="2" type="ORF">AWH48_11920</name>
</gene>
<dbReference type="EMBL" id="LQWZ01000036">
    <property type="protein sequence ID" value="OAH53059.1"/>
    <property type="molecule type" value="Genomic_DNA"/>
</dbReference>
<evidence type="ECO:0000313" key="3">
    <source>
        <dbReference type="Proteomes" id="UP000077271"/>
    </source>
</evidence>
<feature type="signal peptide" evidence="1">
    <location>
        <begin position="1"/>
        <end position="18"/>
    </location>
</feature>
<comment type="caution">
    <text evidence="2">The sequence shown here is derived from an EMBL/GenBank/DDBJ whole genome shotgun (WGS) entry which is preliminary data.</text>
</comment>
<dbReference type="RefSeq" id="WP_063975457.1">
    <property type="nucleotide sequence ID" value="NZ_LQWZ01000036.1"/>
</dbReference>
<reference evidence="2 3" key="1">
    <citation type="submission" date="2016-01" db="EMBL/GenBank/DDBJ databases">
        <title>Investigation of taxonomic status of Bacillus aminovorans.</title>
        <authorList>
            <person name="Verma A."/>
            <person name="Pal Y."/>
            <person name="Krishnamurthi S."/>
        </authorList>
    </citation>
    <scope>NUCLEOTIDE SEQUENCE [LARGE SCALE GENOMIC DNA]</scope>
    <source>
        <strain evidence="2 3">DSM 4337</strain>
    </source>
</reference>
<protein>
    <recommendedName>
        <fullName evidence="4">DUF3221 domain-containing protein</fullName>
    </recommendedName>
</protein>